<reference evidence="9 10" key="1">
    <citation type="submission" date="2019-09" db="EMBL/GenBank/DDBJ databases">
        <title>Prevotella A2879 sp. nov., isolated from an abscess of a patient.</title>
        <authorList>
            <person name="Buhl M."/>
            <person name="Oberhettinger P."/>
        </authorList>
    </citation>
    <scope>NUCLEOTIDE SEQUENCE [LARGE SCALE GENOMIC DNA]</scope>
    <source>
        <strain evidence="9 10">A2879</strain>
    </source>
</reference>
<evidence type="ECO:0000256" key="6">
    <source>
        <dbReference type="HAMAP-Rule" id="MF_00713"/>
    </source>
</evidence>
<dbReference type="GO" id="GO:0030170">
    <property type="term" value="F:pyridoxal phosphate binding"/>
    <property type="evidence" value="ECO:0007669"/>
    <property type="project" value="TreeGrafter"/>
</dbReference>
<keyword evidence="4 6" id="KW-0560">Oxidoreductase</keyword>
<dbReference type="Gene3D" id="3.40.640.10">
    <property type="entry name" value="Type I PLP-dependent aspartate aminotransferase-like (Major domain)"/>
    <property type="match status" value="1"/>
</dbReference>
<dbReference type="Proteomes" id="UP000482295">
    <property type="component" value="Unassembled WGS sequence"/>
</dbReference>
<feature type="modified residue" description="N6-(pyridoxal phosphate)lysine" evidence="6">
    <location>
        <position position="270"/>
    </location>
</feature>
<evidence type="ECO:0000256" key="4">
    <source>
        <dbReference type="ARBA" id="ARBA00023002"/>
    </source>
</evidence>
<feature type="domain" description="Glycine dehydrogenase C-terminal" evidence="8">
    <location>
        <begin position="357"/>
        <end position="454"/>
    </location>
</feature>
<dbReference type="RefSeq" id="WP_155715952.1">
    <property type="nucleotide sequence ID" value="NZ_VVIQ01000005.1"/>
</dbReference>
<dbReference type="GO" id="GO:0016594">
    <property type="term" value="F:glycine binding"/>
    <property type="evidence" value="ECO:0007669"/>
    <property type="project" value="TreeGrafter"/>
</dbReference>
<evidence type="ECO:0000259" key="7">
    <source>
        <dbReference type="Pfam" id="PF02347"/>
    </source>
</evidence>
<dbReference type="GO" id="GO:0005829">
    <property type="term" value="C:cytosol"/>
    <property type="evidence" value="ECO:0007669"/>
    <property type="project" value="TreeGrafter"/>
</dbReference>
<dbReference type="GO" id="GO:0005960">
    <property type="term" value="C:glycine cleavage complex"/>
    <property type="evidence" value="ECO:0007669"/>
    <property type="project" value="TreeGrafter"/>
</dbReference>
<name>A0A7C9HE49_9BACT</name>
<proteinExistence type="inferred from homology"/>
<dbReference type="InterPro" id="IPR015422">
    <property type="entry name" value="PyrdxlP-dep_Trfase_small"/>
</dbReference>
<comment type="subunit">
    <text evidence="6">The glycine cleavage system is composed of four proteins: P, T, L and H. In this organism, the P 'protein' is a heterodimer of two subunits.</text>
</comment>
<dbReference type="Pfam" id="PF02347">
    <property type="entry name" value="GDC-P"/>
    <property type="match status" value="1"/>
</dbReference>
<dbReference type="InterPro" id="IPR023012">
    <property type="entry name" value="GcvPB"/>
</dbReference>
<gene>
    <name evidence="6" type="primary">gcvPB</name>
    <name evidence="9" type="ORF">F0475_06450</name>
</gene>
<feature type="domain" description="Glycine cleavage system P-protein N-terminal" evidence="7">
    <location>
        <begin position="32"/>
        <end position="293"/>
    </location>
</feature>
<dbReference type="Gene3D" id="6.20.440.10">
    <property type="match status" value="1"/>
</dbReference>
<evidence type="ECO:0000313" key="9">
    <source>
        <dbReference type="EMBL" id="MUL27945.1"/>
    </source>
</evidence>
<dbReference type="GO" id="GO:0019464">
    <property type="term" value="P:glycine decarboxylation via glycine cleavage system"/>
    <property type="evidence" value="ECO:0007669"/>
    <property type="project" value="UniProtKB-UniRule"/>
</dbReference>
<dbReference type="Gene3D" id="3.90.1150.10">
    <property type="entry name" value="Aspartate Aminotransferase, domain 1"/>
    <property type="match status" value="1"/>
</dbReference>
<comment type="function">
    <text evidence="2 6">The glycine cleavage system catalyzes the degradation of glycine. The P protein binds the alpha-amino group of glycine through its pyridoxal phosphate cofactor; CO(2) is released and the remaining methylamine moiety is then transferred to the lipoamide cofactor of the H protein.</text>
</comment>
<dbReference type="HAMAP" id="MF_00713">
    <property type="entry name" value="GcvPB"/>
    <property type="match status" value="1"/>
</dbReference>
<dbReference type="PANTHER" id="PTHR11773:SF1">
    <property type="entry name" value="GLYCINE DEHYDROGENASE (DECARBOXYLATING), MITOCHONDRIAL"/>
    <property type="match status" value="1"/>
</dbReference>
<dbReference type="GO" id="GO:0004375">
    <property type="term" value="F:glycine dehydrogenase (decarboxylating) activity"/>
    <property type="evidence" value="ECO:0007669"/>
    <property type="project" value="UniProtKB-EC"/>
</dbReference>
<keyword evidence="3 6" id="KW-0663">Pyridoxal phosphate</keyword>
<dbReference type="InterPro" id="IPR015424">
    <property type="entry name" value="PyrdxlP-dep_Trfase"/>
</dbReference>
<dbReference type="FunFam" id="3.90.1150.10:FF:000014">
    <property type="entry name" value="Probable glycine dehydrogenase (decarboxylating) subunit 2"/>
    <property type="match status" value="1"/>
</dbReference>
<evidence type="ECO:0000313" key="10">
    <source>
        <dbReference type="Proteomes" id="UP000482295"/>
    </source>
</evidence>
<dbReference type="InterPro" id="IPR020581">
    <property type="entry name" value="GDC_P"/>
</dbReference>
<evidence type="ECO:0000256" key="5">
    <source>
        <dbReference type="ARBA" id="ARBA00049026"/>
    </source>
</evidence>
<evidence type="ECO:0000259" key="8">
    <source>
        <dbReference type="Pfam" id="PF21478"/>
    </source>
</evidence>
<keyword evidence="10" id="KW-1185">Reference proteome</keyword>
<comment type="cofactor">
    <cofactor evidence="1 6">
        <name>pyridoxal 5'-phosphate</name>
        <dbReference type="ChEBI" id="CHEBI:597326"/>
    </cofactor>
</comment>
<protein>
    <recommendedName>
        <fullName evidence="6">Probable glycine dehydrogenase (decarboxylating) subunit 2</fullName>
        <ecNumber evidence="6">1.4.4.2</ecNumber>
    </recommendedName>
    <alternativeName>
        <fullName evidence="6">Glycine cleavage system P-protein subunit 2</fullName>
    </alternativeName>
    <alternativeName>
        <fullName evidence="6">Glycine decarboxylase subunit 2</fullName>
    </alternativeName>
    <alternativeName>
        <fullName evidence="6">Glycine dehydrogenase (aminomethyl-transferring) subunit 2</fullName>
    </alternativeName>
</protein>
<dbReference type="SUPFAM" id="SSF53383">
    <property type="entry name" value="PLP-dependent transferases"/>
    <property type="match status" value="1"/>
</dbReference>
<evidence type="ECO:0000256" key="1">
    <source>
        <dbReference type="ARBA" id="ARBA00001933"/>
    </source>
</evidence>
<comment type="catalytic activity">
    <reaction evidence="5 6">
        <text>N(6)-[(R)-lipoyl]-L-lysyl-[glycine-cleavage complex H protein] + glycine + H(+) = N(6)-[(R)-S(8)-aminomethyldihydrolipoyl]-L-lysyl-[glycine-cleavage complex H protein] + CO2</text>
        <dbReference type="Rhea" id="RHEA:24304"/>
        <dbReference type="Rhea" id="RHEA-COMP:10494"/>
        <dbReference type="Rhea" id="RHEA-COMP:10495"/>
        <dbReference type="ChEBI" id="CHEBI:15378"/>
        <dbReference type="ChEBI" id="CHEBI:16526"/>
        <dbReference type="ChEBI" id="CHEBI:57305"/>
        <dbReference type="ChEBI" id="CHEBI:83099"/>
        <dbReference type="ChEBI" id="CHEBI:83143"/>
        <dbReference type="EC" id="1.4.4.2"/>
    </reaction>
</comment>
<dbReference type="AlphaFoldDB" id="A0A7C9HE49"/>
<dbReference type="Pfam" id="PF21478">
    <property type="entry name" value="GcvP2_C"/>
    <property type="match status" value="1"/>
</dbReference>
<organism evidence="9 10">
    <name type="scientific">Prevotella vespertina</name>
    <dbReference type="NCBI Taxonomy" id="2608404"/>
    <lineage>
        <taxon>Bacteria</taxon>
        <taxon>Pseudomonadati</taxon>
        <taxon>Bacteroidota</taxon>
        <taxon>Bacteroidia</taxon>
        <taxon>Bacteroidales</taxon>
        <taxon>Prevotellaceae</taxon>
        <taxon>Prevotella</taxon>
    </lineage>
</organism>
<dbReference type="PANTHER" id="PTHR11773">
    <property type="entry name" value="GLYCINE DEHYDROGENASE, DECARBOXYLATING"/>
    <property type="match status" value="1"/>
</dbReference>
<evidence type="ECO:0000256" key="2">
    <source>
        <dbReference type="ARBA" id="ARBA00003788"/>
    </source>
</evidence>
<evidence type="ECO:0000256" key="3">
    <source>
        <dbReference type="ARBA" id="ARBA00022898"/>
    </source>
</evidence>
<dbReference type="InterPro" id="IPR049316">
    <property type="entry name" value="GDC-P_C"/>
</dbReference>
<dbReference type="EMBL" id="VVIQ01000005">
    <property type="protein sequence ID" value="MUL27945.1"/>
    <property type="molecule type" value="Genomic_DNA"/>
</dbReference>
<sequence length="496" mass="54554">MNNKLYGNLIFELSHPGRRAYSLPENIFGSYNLPSSCKREKDAELPECDELTVVRHYTNHSGNNFGVDNGFYPLGSCTMKYNPTINEEIVAMPSFTGLHPRQPIETVQGALEIEYNIQRALASITGMADVTLNPYAGAHGELTGLMIISSYHLQRGDTKRKKVIVPDSAHGTNPASAAICGLEVVEVKSTENGLVDLDDLKKLLGDDIAGMMMTNPNTLGLFEKDIPEIAQLVHDCGGLLYYDGANLNPLLGIARPGDMGFDVIHLNLHKTFSTPHGGGGPGSGPVGVCEKLIPFLPKPHVCKSDEGFYIAESKLDEEESLGNIHIGGYLGNFLVILRAYTYILTLGKNHIKEVGLLATLNANYIKESLKDDYELPIDMLCKHEFVFDGLKDKSTGITTMDVAKRLLDYGYHAPTIYFPLLFHEAMMIEPTENESKETIDGFIKTMHIIAKEAIESPELLKEAPHNTPIGRVDDVLAAKHPILTYLQLVNDKGEES</sequence>
<dbReference type="NCBIfam" id="NF003346">
    <property type="entry name" value="PRK04366.1"/>
    <property type="match status" value="1"/>
</dbReference>
<comment type="caution">
    <text evidence="9">The sequence shown here is derived from an EMBL/GenBank/DDBJ whole genome shotgun (WGS) entry which is preliminary data.</text>
</comment>
<dbReference type="FunFam" id="3.40.640.10:FF:000224">
    <property type="entry name" value="Probable glycine dehydrogenase (decarboxylating) subunit 2"/>
    <property type="match status" value="1"/>
</dbReference>
<comment type="similarity">
    <text evidence="6">Belongs to the GcvP family. C-terminal subunit subfamily.</text>
</comment>
<accession>A0A7C9HE49</accession>
<dbReference type="EC" id="1.4.4.2" evidence="6"/>
<dbReference type="InterPro" id="IPR049315">
    <property type="entry name" value="GDC-P_N"/>
</dbReference>
<dbReference type="InterPro" id="IPR015421">
    <property type="entry name" value="PyrdxlP-dep_Trfase_major"/>
</dbReference>